<evidence type="ECO:0000256" key="6">
    <source>
        <dbReference type="SAM" id="Phobius"/>
    </source>
</evidence>
<dbReference type="RefSeq" id="WP_387964272.1">
    <property type="nucleotide sequence ID" value="NZ_JBHSGP010000014.1"/>
</dbReference>
<feature type="compositionally biased region" description="Low complexity" evidence="5">
    <location>
        <begin position="112"/>
        <end position="124"/>
    </location>
</feature>
<accession>A0ABV9N889</accession>
<dbReference type="EMBL" id="JBHSGP010000014">
    <property type="protein sequence ID" value="MFC4723148.1"/>
    <property type="molecule type" value="Genomic_DNA"/>
</dbReference>
<name>A0ABV9N889_9FLAO</name>
<evidence type="ECO:0000256" key="4">
    <source>
        <dbReference type="ARBA" id="ARBA00023136"/>
    </source>
</evidence>
<feature type="compositionally biased region" description="Basic and acidic residues" evidence="5">
    <location>
        <begin position="94"/>
        <end position="109"/>
    </location>
</feature>
<comment type="caution">
    <text evidence="7">The sequence shown here is derived from an EMBL/GenBank/DDBJ whole genome shotgun (WGS) entry which is preliminary data.</text>
</comment>
<dbReference type="InterPro" id="IPR006260">
    <property type="entry name" value="TonB/TolA_C"/>
</dbReference>
<proteinExistence type="predicted"/>
<reference evidence="8" key="1">
    <citation type="journal article" date="2019" name="Int. J. Syst. Evol. Microbiol.">
        <title>The Global Catalogue of Microorganisms (GCM) 10K type strain sequencing project: providing services to taxonomists for standard genome sequencing and annotation.</title>
        <authorList>
            <consortium name="The Broad Institute Genomics Platform"/>
            <consortium name="The Broad Institute Genome Sequencing Center for Infectious Disease"/>
            <person name="Wu L."/>
            <person name="Ma J."/>
        </authorList>
    </citation>
    <scope>NUCLEOTIDE SEQUENCE [LARGE SCALE GENOMIC DNA]</scope>
    <source>
        <strain evidence="8">CCUG 63682</strain>
    </source>
</reference>
<evidence type="ECO:0000256" key="5">
    <source>
        <dbReference type="SAM" id="MobiDB-lite"/>
    </source>
</evidence>
<dbReference type="Proteomes" id="UP001595953">
    <property type="component" value="Unassembled WGS sequence"/>
</dbReference>
<feature type="transmembrane region" description="Helical" evidence="6">
    <location>
        <begin position="9"/>
        <end position="29"/>
    </location>
</feature>
<keyword evidence="4 6" id="KW-0472">Membrane</keyword>
<feature type="region of interest" description="Disordered" evidence="5">
    <location>
        <begin position="92"/>
        <end position="124"/>
    </location>
</feature>
<protein>
    <submittedName>
        <fullName evidence="7">Energy transducer TonB</fullName>
    </submittedName>
</protein>
<gene>
    <name evidence="7" type="ORF">ACFO5O_12500</name>
</gene>
<evidence type="ECO:0000256" key="2">
    <source>
        <dbReference type="ARBA" id="ARBA00022692"/>
    </source>
</evidence>
<evidence type="ECO:0000256" key="1">
    <source>
        <dbReference type="ARBA" id="ARBA00004167"/>
    </source>
</evidence>
<evidence type="ECO:0000313" key="8">
    <source>
        <dbReference type="Proteomes" id="UP001595953"/>
    </source>
</evidence>
<evidence type="ECO:0000313" key="7">
    <source>
        <dbReference type="EMBL" id="MFC4723148.1"/>
    </source>
</evidence>
<keyword evidence="2 6" id="KW-0812">Transmembrane</keyword>
<dbReference type="Gene3D" id="3.30.1150.10">
    <property type="match status" value="1"/>
</dbReference>
<keyword evidence="3 6" id="KW-1133">Transmembrane helix</keyword>
<organism evidence="7 8">
    <name type="scientific">Geojedonia litorea</name>
    <dbReference type="NCBI Taxonomy" id="1268269"/>
    <lineage>
        <taxon>Bacteria</taxon>
        <taxon>Pseudomonadati</taxon>
        <taxon>Bacteroidota</taxon>
        <taxon>Flavobacteriia</taxon>
        <taxon>Flavobacteriales</taxon>
        <taxon>Flavobacteriaceae</taxon>
        <taxon>Geojedonia</taxon>
    </lineage>
</organism>
<comment type="subcellular location">
    <subcellularLocation>
        <location evidence="1">Membrane</location>
        <topology evidence="1">Single-pass membrane protein</topology>
    </subcellularLocation>
</comment>
<keyword evidence="8" id="KW-1185">Reference proteome</keyword>
<sequence length="246" mass="27766">MDFIEKHKAALITFLITGILVFSMFSFHITKQNELIAESYYEVEPPTPEEIEKLKELEALEKALKTTNMAANEDEEFKEMMKNFKSMSSNDFENTTKELQEEASQEKNDVLTSESSYNTSSGYSVNQEELNKFKKAKDILAMRSPEKREENTKPNAVSTLTYSLKGRTLLDFDTPRYLCESSGKIVVNITVNAQGNVTDAYINNSSTSNNECLTEHALDYAKSVQFDSGTAASQLGSITFHFKGKY</sequence>
<evidence type="ECO:0000256" key="3">
    <source>
        <dbReference type="ARBA" id="ARBA00022989"/>
    </source>
</evidence>
<dbReference type="NCBIfam" id="TIGR01352">
    <property type="entry name" value="tonB_Cterm"/>
    <property type="match status" value="1"/>
</dbReference>